<evidence type="ECO:0000256" key="3">
    <source>
        <dbReference type="ARBA" id="ARBA00022448"/>
    </source>
</evidence>
<keyword evidence="5 10" id="KW-1029">Fimbrium biogenesis</keyword>
<evidence type="ECO:0000256" key="11">
    <source>
        <dbReference type="SAM" id="SignalP"/>
    </source>
</evidence>
<dbReference type="RefSeq" id="WP_000695774.1">
    <property type="nucleotide sequence ID" value="NZ_AP021944.1"/>
</dbReference>
<reference evidence="13 16" key="2">
    <citation type="submission" date="2019-12" db="EMBL/GenBank/DDBJ databases">
        <title>Enteriobacteria Tanzani isolates_10432.</title>
        <authorList>
            <person name="Subbiah M."/>
            <person name="Call D."/>
        </authorList>
    </citation>
    <scope>NUCLEOTIDE SEQUENCE [LARGE SCALE GENOMIC DNA]</scope>
    <source>
        <strain evidence="13 16">10432wF6</strain>
    </source>
</reference>
<accession>A0A2J1DI39</accession>
<comment type="similarity">
    <text evidence="2 10">Belongs to the fimbrial export usher family.</text>
</comment>
<evidence type="ECO:0000313" key="15">
    <source>
        <dbReference type="Proteomes" id="UP000233549"/>
    </source>
</evidence>
<feature type="signal peptide" evidence="11">
    <location>
        <begin position="1"/>
        <end position="21"/>
    </location>
</feature>
<dbReference type="Pfam" id="PF13954">
    <property type="entry name" value="PapC_N"/>
    <property type="match status" value="1"/>
</dbReference>
<evidence type="ECO:0000313" key="14">
    <source>
        <dbReference type="EMBL" id="PKD91414.1"/>
    </source>
</evidence>
<evidence type="ECO:0000256" key="4">
    <source>
        <dbReference type="ARBA" id="ARBA00022452"/>
    </source>
</evidence>
<dbReference type="Gene3D" id="2.60.40.3110">
    <property type="match status" value="1"/>
</dbReference>
<sequence>MKIKVLCVAIIFHLWSNEILADDFNYSFIRGGSKEVPEVLKNPGQNIPGKYVVDLLFNGSKTATSVDLAISNDDAEHICLSDEWLQEKGITINKEFYKAYLNPARNCYIIDKEKNSRVFFDPSLQELSIDMPQAGFIDTKKEGGTWDYGSTGFKLAYDLNTSKSSNQDRTTYGNIEGQINIGEWVLLGRGYAYQGEKFQSNNLLLTHAIKSIKSDILIGKTQSYNTLNNGFTFYGAQLKSNQDMYPWNSQSYAPVINGIARTHARVTVEQGGYTLKSFVVPPGPFVINDLTGVYSGDIILKIYEEDGTVKEQRFPVAVLPNLLKPGNYNYNIAIGSKVDQYSDKRDEDSLFAQMTYDYGFVPFTLNTSALVDKNYTNVGLGFIRSFGWFGAIAMSGNLSQAKYHNGKAMNGFSASVKYARALGENANLQLIGYRFNSENYIDYSDFNYRYYSLLNNRPKQRYESIITYQLPEMNVFLNMSAWKEDYWDRSSEVGANLNLSKSFNNISVSLNAGYSKLQGMENDYNAGVSLSVPFSVFDKSHYSFSGINYDRRNGTNFNTGVAGNINSRLSYNASINQSRNTTGSAVSASYLFDVVQTSASYSQMGSTSSSSFQVGGSIIGVPDAGILFTPVKNDEIAVVQMEDVPGVRFNGSMPGDKKGRAVIPLTAYNNNTITVNADNLPQSIELTENAINVTPTENAIIYKKVKYRKINTYIVKVISGNGFVIPMGSIAKNAENQEIGYVNNGGILLMNLEEKDEGIISVGDCKFDSRSLKKDMGKVQEIKCD</sequence>
<evidence type="ECO:0000256" key="9">
    <source>
        <dbReference type="ARBA" id="ARBA00023237"/>
    </source>
</evidence>
<dbReference type="Gene3D" id="3.10.20.410">
    <property type="match status" value="1"/>
</dbReference>
<dbReference type="InterPro" id="IPR018030">
    <property type="entry name" value="Fimbrial_membr_usher_CS"/>
</dbReference>
<dbReference type="InterPro" id="IPR037224">
    <property type="entry name" value="PapC_N_sf"/>
</dbReference>
<evidence type="ECO:0000313" key="16">
    <source>
        <dbReference type="Proteomes" id="UP000487258"/>
    </source>
</evidence>
<comment type="subcellular location">
    <subcellularLocation>
        <location evidence="1 10">Cell outer membrane</location>
        <topology evidence="1 10">Multi-pass membrane protein</topology>
    </subcellularLocation>
</comment>
<dbReference type="GO" id="GO:0009279">
    <property type="term" value="C:cell outer membrane"/>
    <property type="evidence" value="ECO:0007669"/>
    <property type="project" value="UniProtKB-SubCell"/>
</dbReference>
<dbReference type="InterPro" id="IPR042186">
    <property type="entry name" value="FimD_plug_dom"/>
</dbReference>
<dbReference type="EMBL" id="PITP01000003">
    <property type="protein sequence ID" value="PKD91414.1"/>
    <property type="molecule type" value="Genomic_DNA"/>
</dbReference>
<organism evidence="13 16">
    <name type="scientific">Escherichia coli</name>
    <dbReference type="NCBI Taxonomy" id="562"/>
    <lineage>
        <taxon>Bacteria</taxon>
        <taxon>Pseudomonadati</taxon>
        <taxon>Pseudomonadota</taxon>
        <taxon>Gammaproteobacteria</taxon>
        <taxon>Enterobacterales</taxon>
        <taxon>Enterobacteriaceae</taxon>
        <taxon>Escherichia</taxon>
    </lineage>
</organism>
<dbReference type="PROSITE" id="PS01151">
    <property type="entry name" value="FIMBRIAL_USHER"/>
    <property type="match status" value="1"/>
</dbReference>
<dbReference type="GO" id="GO:0015473">
    <property type="term" value="F:fimbrial usher porin activity"/>
    <property type="evidence" value="ECO:0007669"/>
    <property type="project" value="InterPro"/>
</dbReference>
<dbReference type="SUPFAM" id="SSF141729">
    <property type="entry name" value="FimD N-terminal domain-like"/>
    <property type="match status" value="1"/>
</dbReference>
<evidence type="ECO:0000259" key="12">
    <source>
        <dbReference type="Pfam" id="PF13954"/>
    </source>
</evidence>
<evidence type="ECO:0000256" key="10">
    <source>
        <dbReference type="RuleBase" id="RU003884"/>
    </source>
</evidence>
<evidence type="ECO:0000256" key="6">
    <source>
        <dbReference type="ARBA" id="ARBA00022692"/>
    </source>
</evidence>
<dbReference type="InterPro" id="IPR025885">
    <property type="entry name" value="PapC_N"/>
</dbReference>
<dbReference type="PANTHER" id="PTHR30451">
    <property type="entry name" value="OUTER MEMBRANE USHER PROTEIN"/>
    <property type="match status" value="1"/>
</dbReference>
<keyword evidence="4" id="KW-1134">Transmembrane beta strand</keyword>
<dbReference type="Pfam" id="PF00577">
    <property type="entry name" value="Usher"/>
    <property type="match status" value="1"/>
</dbReference>
<keyword evidence="6 10" id="KW-0812">Transmembrane</keyword>
<dbReference type="GO" id="GO:0009297">
    <property type="term" value="P:pilus assembly"/>
    <property type="evidence" value="ECO:0007669"/>
    <property type="project" value="InterPro"/>
</dbReference>
<evidence type="ECO:0000256" key="2">
    <source>
        <dbReference type="ARBA" id="ARBA00008064"/>
    </source>
</evidence>
<dbReference type="AlphaFoldDB" id="A0A2J1DI39"/>
<proteinExistence type="inferred from homology"/>
<reference evidence="14 15" key="1">
    <citation type="submission" date="2017-12" db="EMBL/GenBank/DDBJ databases">
        <title>Rapid rising of carbapenem-resistant Enterobacteriaceae(CRE) and emergence of colistin resistance genemcr-1 in CRE in the hospital of Henan, China.</title>
        <authorList>
            <person name="Sun Q."/>
            <person name="Zhang R."/>
            <person name="Li Y."/>
            <person name="Shen Y."/>
            <person name="Zhang Y."/>
            <person name="Yang J."/>
            <person name="Shu L."/>
            <person name="Zhou H."/>
            <person name="Wang Y."/>
            <person name="Wang B."/>
            <person name="Shen Z."/>
        </authorList>
    </citation>
    <scope>NUCLEOTIDE SEQUENCE [LARGE SCALE GENOMIC DNA]</scope>
    <source>
        <strain evidence="14 15">3512</strain>
    </source>
</reference>
<dbReference type="Proteomes" id="UP000233549">
    <property type="component" value="Unassembled WGS sequence"/>
</dbReference>
<dbReference type="InterPro" id="IPR000015">
    <property type="entry name" value="Fimb_usher"/>
</dbReference>
<protein>
    <submittedName>
        <fullName evidence="14">Outer membrane usher protein PefC</fullName>
    </submittedName>
    <submittedName>
        <fullName evidence="13">PefC/AfrB family outer membrane usher protein</fullName>
    </submittedName>
</protein>
<comment type="caution">
    <text evidence="13">The sequence shown here is derived from an EMBL/GenBank/DDBJ whole genome shotgun (WGS) entry which is preliminary data.</text>
</comment>
<keyword evidence="7 11" id="KW-0732">Signal</keyword>
<evidence type="ECO:0000256" key="1">
    <source>
        <dbReference type="ARBA" id="ARBA00004571"/>
    </source>
</evidence>
<feature type="domain" description="PapC N-terminal" evidence="12">
    <location>
        <begin position="24"/>
        <end position="160"/>
    </location>
</feature>
<feature type="chain" id="PRO_5041063292" evidence="11">
    <location>
        <begin position="22"/>
        <end position="785"/>
    </location>
</feature>
<dbReference type="EMBL" id="WTMY01000035">
    <property type="protein sequence ID" value="MWL45168.1"/>
    <property type="molecule type" value="Genomic_DNA"/>
</dbReference>
<dbReference type="Proteomes" id="UP000487258">
    <property type="component" value="Unassembled WGS sequence"/>
</dbReference>
<gene>
    <name evidence="13" type="primary">pefC</name>
    <name evidence="14" type="ORF">CWS33_03270</name>
    <name evidence="13" type="ORF">GQM04_06445</name>
</gene>
<dbReference type="PANTHER" id="PTHR30451:SF21">
    <property type="entry name" value="FIMBRIAL USHER DOMAIN-CONTAINING PROTEIN YDET-RELATED"/>
    <property type="match status" value="1"/>
</dbReference>
<keyword evidence="3 10" id="KW-0813">Transport</keyword>
<evidence type="ECO:0000256" key="8">
    <source>
        <dbReference type="ARBA" id="ARBA00023136"/>
    </source>
</evidence>
<dbReference type="NCBIfam" id="NF011760">
    <property type="entry name" value="PRK15213.1"/>
    <property type="match status" value="1"/>
</dbReference>
<evidence type="ECO:0000256" key="5">
    <source>
        <dbReference type="ARBA" id="ARBA00022558"/>
    </source>
</evidence>
<keyword evidence="9 10" id="KW-0998">Cell outer membrane</keyword>
<keyword evidence="8 10" id="KW-0472">Membrane</keyword>
<evidence type="ECO:0000313" key="13">
    <source>
        <dbReference type="EMBL" id="MWL45168.1"/>
    </source>
</evidence>
<evidence type="ECO:0000256" key="7">
    <source>
        <dbReference type="ARBA" id="ARBA00022729"/>
    </source>
</evidence>
<dbReference type="Gene3D" id="2.60.40.2610">
    <property type="entry name" value="Outer membrane usher protein FimD, plug domain"/>
    <property type="match status" value="1"/>
</dbReference>
<name>A0A2J1DI39_ECOLX</name>